<gene>
    <name evidence="1" type="ORF">Sru01_01700</name>
</gene>
<reference evidence="1" key="1">
    <citation type="submission" date="2021-01" db="EMBL/GenBank/DDBJ databases">
        <title>Whole genome shotgun sequence of Sphaerisporangium rufum NBRC 109079.</title>
        <authorList>
            <person name="Komaki H."/>
            <person name="Tamura T."/>
        </authorList>
    </citation>
    <scope>NUCLEOTIDE SEQUENCE</scope>
    <source>
        <strain evidence="1">NBRC 109079</strain>
    </source>
</reference>
<dbReference type="PIRSF" id="PIRSF017393">
    <property type="entry name" value="MTase_SAV2177"/>
    <property type="match status" value="1"/>
</dbReference>
<dbReference type="SUPFAM" id="SSF53335">
    <property type="entry name" value="S-adenosyl-L-methionine-dependent methyltransferases"/>
    <property type="match status" value="1"/>
</dbReference>
<evidence type="ECO:0000313" key="2">
    <source>
        <dbReference type="Proteomes" id="UP000655287"/>
    </source>
</evidence>
<evidence type="ECO:0000313" key="1">
    <source>
        <dbReference type="EMBL" id="GII75188.1"/>
    </source>
</evidence>
<dbReference type="InterPro" id="IPR006764">
    <property type="entry name" value="SAM_dep_MeTrfase_SAV2177_type"/>
</dbReference>
<dbReference type="EMBL" id="BOOU01000002">
    <property type="protein sequence ID" value="GII75188.1"/>
    <property type="molecule type" value="Genomic_DNA"/>
</dbReference>
<dbReference type="InterPro" id="IPR029063">
    <property type="entry name" value="SAM-dependent_MTases_sf"/>
</dbReference>
<sequence>MELEEDAVRADSPHGLDVRTPNSARIYDFMLGGKDNFAADREAAAQILRVCPQARDGVRLNREFLVNAVRHLAAEAGVRQFVDIGAGLPTQNNVHEVAHAVDRSARVVYVDNDPIVCVHGRALLADANTVAMVEADLRDPGDLYARIDETGLIDWDRPVAVLMVAMLHFVPDPYDAVARLRELMAPGGHLVISHLTRDEGDGELTDRLRDIYSRSGTPVVPRTIPEIRALFGDFELIEDEQFMPAYLVRRFAALGWGSVGRKP</sequence>
<dbReference type="Gene3D" id="3.40.50.150">
    <property type="entry name" value="Vaccinia Virus protein VP39"/>
    <property type="match status" value="1"/>
</dbReference>
<dbReference type="AlphaFoldDB" id="A0A919QXQ3"/>
<dbReference type="Proteomes" id="UP000655287">
    <property type="component" value="Unassembled WGS sequence"/>
</dbReference>
<protein>
    <recommendedName>
        <fullName evidence="3">SAM-dependent methyltransferase</fullName>
    </recommendedName>
</protein>
<accession>A0A919QXQ3</accession>
<evidence type="ECO:0008006" key="3">
    <source>
        <dbReference type="Google" id="ProtNLM"/>
    </source>
</evidence>
<dbReference type="Pfam" id="PF04672">
    <property type="entry name" value="Methyltransf_19"/>
    <property type="match status" value="1"/>
</dbReference>
<comment type="caution">
    <text evidence="1">The sequence shown here is derived from an EMBL/GenBank/DDBJ whole genome shotgun (WGS) entry which is preliminary data.</text>
</comment>
<name>A0A919QXQ3_9ACTN</name>
<organism evidence="1 2">
    <name type="scientific">Sphaerisporangium rufum</name>
    <dbReference type="NCBI Taxonomy" id="1381558"/>
    <lineage>
        <taxon>Bacteria</taxon>
        <taxon>Bacillati</taxon>
        <taxon>Actinomycetota</taxon>
        <taxon>Actinomycetes</taxon>
        <taxon>Streptosporangiales</taxon>
        <taxon>Streptosporangiaceae</taxon>
        <taxon>Sphaerisporangium</taxon>
    </lineage>
</organism>
<proteinExistence type="predicted"/>
<keyword evidence="2" id="KW-1185">Reference proteome</keyword>